<dbReference type="InterPro" id="IPR003599">
    <property type="entry name" value="Ig_sub"/>
</dbReference>
<dbReference type="InterPro" id="IPR036179">
    <property type="entry name" value="Ig-like_dom_sf"/>
</dbReference>
<reference evidence="3 4" key="1">
    <citation type="submission" date="2021-07" db="EMBL/GenBank/DDBJ databases">
        <authorList>
            <person name="Imarazene B."/>
            <person name="Zahm M."/>
            <person name="Klopp C."/>
            <person name="Cabau C."/>
            <person name="Beille S."/>
            <person name="Jouanno E."/>
            <person name="Castinel A."/>
            <person name="Lluch J."/>
            <person name="Gil L."/>
            <person name="Kuchtly C."/>
            <person name="Lopez Roques C."/>
            <person name="Donnadieu C."/>
            <person name="Parrinello H."/>
            <person name="Journot L."/>
            <person name="Du K."/>
            <person name="Schartl M."/>
            <person name="Retaux S."/>
            <person name="Guiguen Y."/>
        </authorList>
    </citation>
    <scope>NUCLEOTIDE SEQUENCE [LARGE SCALE GENOMIC DNA]</scope>
    <source>
        <strain evidence="3">Pach_M1</strain>
        <tissue evidence="3">Testis</tissue>
    </source>
</reference>
<dbReference type="SMART" id="SM00409">
    <property type="entry name" value="IG"/>
    <property type="match status" value="3"/>
</dbReference>
<gene>
    <name evidence="3" type="ORF">AMEX_G25160</name>
</gene>
<dbReference type="EMBL" id="JAICCE010000022">
    <property type="protein sequence ID" value="KAG9261586.1"/>
    <property type="molecule type" value="Genomic_DNA"/>
</dbReference>
<dbReference type="SUPFAM" id="SSF48726">
    <property type="entry name" value="Immunoglobulin"/>
    <property type="match status" value="1"/>
</dbReference>
<protein>
    <recommendedName>
        <fullName evidence="2">Immunoglobulin domain-containing protein</fullName>
    </recommendedName>
</protein>
<feature type="transmembrane region" description="Helical" evidence="1">
    <location>
        <begin position="308"/>
        <end position="329"/>
    </location>
</feature>
<evidence type="ECO:0000313" key="4">
    <source>
        <dbReference type="Proteomes" id="UP000752171"/>
    </source>
</evidence>
<accession>A0A8T2KX18</accession>
<dbReference type="AlphaFoldDB" id="A0A8T2KX18"/>
<keyword evidence="1" id="KW-0472">Membrane</keyword>
<keyword evidence="1" id="KW-1133">Transmembrane helix</keyword>
<evidence type="ECO:0000259" key="2">
    <source>
        <dbReference type="SMART" id="SM00409"/>
    </source>
</evidence>
<comment type="caution">
    <text evidence="3">The sequence shown here is derived from an EMBL/GenBank/DDBJ whole genome shotgun (WGS) entry which is preliminary data.</text>
</comment>
<dbReference type="InterPro" id="IPR013783">
    <property type="entry name" value="Ig-like_fold"/>
</dbReference>
<feature type="domain" description="Immunoglobulin" evidence="2">
    <location>
        <begin position="36"/>
        <end position="97"/>
    </location>
</feature>
<evidence type="ECO:0000313" key="3">
    <source>
        <dbReference type="EMBL" id="KAG9261586.1"/>
    </source>
</evidence>
<feature type="domain" description="Immunoglobulin" evidence="2">
    <location>
        <begin position="101"/>
        <end position="195"/>
    </location>
</feature>
<name>A0A8T2KX18_ASTMX</name>
<proteinExistence type="predicted"/>
<sequence>MDGCRTCRFSESMTKKPSFSQRFSTYKTVRWTVQNPFTVLAECNQTACGSAKEGFNLLQYEKGDMSLTISNVDFWKRNLYTCQCNGEDLCDVQLEIEDSHVPVVKVQFGDSAVLPCTERCSGVVRWTVFHKRSETLAECDQTSCRSVKEGYQMIYNQYLQGNLSLIITDADFSKRGYYTCDCGNKDLCDVRLQIETLNSTVLIKPGDPLFLEMDVTDPVKVYYNNSDGVGLSRTPVCTVNELRCNNNYSQRVVSAVQLKEIKTSDSGVYTIRDSSNEHAIHVYTVSVQDNPQPHPHTDPDKGAAVSGWAWLSVGVNGLLVLVLIGLVVMMSVRRSNTTECFLMNKLPARGEEEESLSHDP</sequence>
<dbReference type="Gene3D" id="2.60.40.10">
    <property type="entry name" value="Immunoglobulins"/>
    <property type="match status" value="2"/>
</dbReference>
<evidence type="ECO:0000256" key="1">
    <source>
        <dbReference type="SAM" id="Phobius"/>
    </source>
</evidence>
<keyword evidence="1" id="KW-0812">Transmembrane</keyword>
<organism evidence="3 4">
    <name type="scientific">Astyanax mexicanus</name>
    <name type="common">Blind cave fish</name>
    <name type="synonym">Astyanax fasciatus mexicanus</name>
    <dbReference type="NCBI Taxonomy" id="7994"/>
    <lineage>
        <taxon>Eukaryota</taxon>
        <taxon>Metazoa</taxon>
        <taxon>Chordata</taxon>
        <taxon>Craniata</taxon>
        <taxon>Vertebrata</taxon>
        <taxon>Euteleostomi</taxon>
        <taxon>Actinopterygii</taxon>
        <taxon>Neopterygii</taxon>
        <taxon>Teleostei</taxon>
        <taxon>Ostariophysi</taxon>
        <taxon>Characiformes</taxon>
        <taxon>Characoidei</taxon>
        <taxon>Acestrorhamphidae</taxon>
        <taxon>Acestrorhamphinae</taxon>
        <taxon>Astyanax</taxon>
    </lineage>
</organism>
<dbReference type="Proteomes" id="UP000752171">
    <property type="component" value="Unassembled WGS sequence"/>
</dbReference>
<feature type="domain" description="Immunoglobulin" evidence="2">
    <location>
        <begin position="198"/>
        <end position="288"/>
    </location>
</feature>